<keyword evidence="7 14" id="KW-1133">Transmembrane helix</keyword>
<keyword evidence="6 14" id="KW-0812">Transmembrane</keyword>
<comment type="catalytic activity">
    <reaction evidence="13 14">
        <text>heme b + (2E,6E)-farnesyl diphosphate + H2O = Fe(II)-heme o + diphosphate</text>
        <dbReference type="Rhea" id="RHEA:28070"/>
        <dbReference type="ChEBI" id="CHEBI:15377"/>
        <dbReference type="ChEBI" id="CHEBI:33019"/>
        <dbReference type="ChEBI" id="CHEBI:60344"/>
        <dbReference type="ChEBI" id="CHEBI:60530"/>
        <dbReference type="ChEBI" id="CHEBI:175763"/>
        <dbReference type="EC" id="2.5.1.141"/>
    </reaction>
</comment>
<comment type="miscellaneous">
    <text evidence="14">Carbon 2 of the heme B porphyrin ring is defined according to the Fischer nomenclature.</text>
</comment>
<dbReference type="InterPro" id="IPR030470">
    <property type="entry name" value="UbiA_prenylTrfase_CS"/>
</dbReference>
<evidence type="ECO:0000256" key="1">
    <source>
        <dbReference type="ARBA" id="ARBA00004651"/>
    </source>
</evidence>
<evidence type="ECO:0000256" key="11">
    <source>
        <dbReference type="ARBA" id="ARBA00040810"/>
    </source>
</evidence>
<feature type="transmembrane region" description="Helical" evidence="14">
    <location>
        <begin position="178"/>
        <end position="197"/>
    </location>
</feature>
<keyword evidence="16" id="KW-1185">Reference proteome</keyword>
<evidence type="ECO:0000256" key="3">
    <source>
        <dbReference type="ARBA" id="ARBA00012292"/>
    </source>
</evidence>
<feature type="transmembrane region" description="Helical" evidence="14">
    <location>
        <begin position="150"/>
        <end position="171"/>
    </location>
</feature>
<gene>
    <name evidence="14" type="primary">ctaB</name>
    <name evidence="15" type="ORF">GCM10009559_71000</name>
</gene>
<dbReference type="CDD" id="cd13957">
    <property type="entry name" value="PT_UbiA_Cox10"/>
    <property type="match status" value="1"/>
</dbReference>
<dbReference type="PANTHER" id="PTHR43448:SF7">
    <property type="entry name" value="4-HYDROXYBENZOATE SOLANESYLTRANSFERASE"/>
    <property type="match status" value="1"/>
</dbReference>
<evidence type="ECO:0000256" key="12">
    <source>
        <dbReference type="ARBA" id="ARBA00042475"/>
    </source>
</evidence>
<evidence type="ECO:0000256" key="5">
    <source>
        <dbReference type="ARBA" id="ARBA00022679"/>
    </source>
</evidence>
<evidence type="ECO:0000256" key="10">
    <source>
        <dbReference type="ARBA" id="ARBA00030253"/>
    </source>
</evidence>
<feature type="transmembrane region" description="Helical" evidence="14">
    <location>
        <begin position="313"/>
        <end position="333"/>
    </location>
</feature>
<accession>A0ABN1NDX3</accession>
<keyword evidence="5 14" id="KW-0808">Transferase</keyword>
<dbReference type="EMBL" id="BAAAHP010000250">
    <property type="protein sequence ID" value="GAA0903407.1"/>
    <property type="molecule type" value="Genomic_DNA"/>
</dbReference>
<evidence type="ECO:0000256" key="6">
    <source>
        <dbReference type="ARBA" id="ARBA00022692"/>
    </source>
</evidence>
<dbReference type="InterPro" id="IPR044878">
    <property type="entry name" value="UbiA_sf"/>
</dbReference>
<dbReference type="HAMAP" id="MF_00154">
    <property type="entry name" value="CyoE_CtaB"/>
    <property type="match status" value="1"/>
</dbReference>
<dbReference type="InterPro" id="IPR006369">
    <property type="entry name" value="Protohaem_IX_farnesylTrfase"/>
</dbReference>
<sequence>MNSHAEFPTTRIEVVPVTLPVSRSGQPTRDVPGGRRTGWERLGDTVRAYLGLTKTRIIEQLLVVTVPAMFLAERGVPSVWLIVATLLGGAMAAASAHALNCVVDADIDAVMKRTSRRPLAKGKVPTRHALVFGLVLGALSAVWLGLTTNWLAASLSVAAIAFYVLVYTLLLKRRTSQNIVWGGAAGCMPVVIGWAAVTGSVEWPALVMFGVIFFWTPPHFWALAMRYRDDYAAAKVPMLPVVAPPEQVSRRIVLYSWVMAAWSLLLLPATSWIYAAVAALGGTWFVLQAHRLHRGVLAGVETRPMRLFHLSNAYLCVLFVAIAVDAAIGLPVLSF</sequence>
<evidence type="ECO:0000256" key="13">
    <source>
        <dbReference type="ARBA" id="ARBA00047690"/>
    </source>
</evidence>
<comment type="function">
    <text evidence="14">Converts heme B (protoheme IX) to heme O by substitution of the vinyl group on carbon 2 of heme B porphyrin ring with a hydroxyethyl farnesyl side group.</text>
</comment>
<comment type="caution">
    <text evidence="15">The sequence shown here is derived from an EMBL/GenBank/DDBJ whole genome shotgun (WGS) entry which is preliminary data.</text>
</comment>
<feature type="transmembrane region" description="Helical" evidence="14">
    <location>
        <begin position="124"/>
        <end position="144"/>
    </location>
</feature>
<dbReference type="Proteomes" id="UP001499967">
    <property type="component" value="Unassembled WGS sequence"/>
</dbReference>
<dbReference type="PROSITE" id="PS00943">
    <property type="entry name" value="UBIA"/>
    <property type="match status" value="1"/>
</dbReference>
<evidence type="ECO:0000256" key="7">
    <source>
        <dbReference type="ARBA" id="ARBA00022989"/>
    </source>
</evidence>
<dbReference type="EC" id="2.5.1.141" evidence="3 14"/>
<feature type="transmembrane region" description="Helical" evidence="14">
    <location>
        <begin position="248"/>
        <end position="266"/>
    </location>
</feature>
<reference evidence="15 16" key="1">
    <citation type="journal article" date="2019" name="Int. J. Syst. Evol. Microbiol.">
        <title>The Global Catalogue of Microorganisms (GCM) 10K type strain sequencing project: providing services to taxonomists for standard genome sequencing and annotation.</title>
        <authorList>
            <consortium name="The Broad Institute Genomics Platform"/>
            <consortium name="The Broad Institute Genome Sequencing Center for Infectious Disease"/>
            <person name="Wu L."/>
            <person name="Ma J."/>
        </authorList>
    </citation>
    <scope>NUCLEOTIDE SEQUENCE [LARGE SCALE GENOMIC DNA]</scope>
    <source>
        <strain evidence="15 16">JCM 11117</strain>
    </source>
</reference>
<comment type="subcellular location">
    <subcellularLocation>
        <location evidence="1 14">Cell membrane</location>
        <topology evidence="1 14">Multi-pass membrane protein</topology>
    </subcellularLocation>
</comment>
<name>A0ABN1NDX3_9PSEU</name>
<protein>
    <recommendedName>
        <fullName evidence="11 14">Protoheme IX farnesyltransferase</fullName>
        <ecNumber evidence="3 14">2.5.1.141</ecNumber>
    </recommendedName>
    <alternativeName>
        <fullName evidence="12 14">Heme B farnesyltransferase</fullName>
    </alternativeName>
    <alternativeName>
        <fullName evidence="10 14">Heme O synthase</fullName>
    </alternativeName>
</protein>
<dbReference type="PANTHER" id="PTHR43448">
    <property type="entry name" value="PROTOHEME IX FARNESYLTRANSFERASE, MITOCHONDRIAL"/>
    <property type="match status" value="1"/>
</dbReference>
<keyword evidence="8 14" id="KW-0350">Heme biosynthesis</keyword>
<feature type="transmembrane region" description="Helical" evidence="14">
    <location>
        <begin position="79"/>
        <end position="103"/>
    </location>
</feature>
<evidence type="ECO:0000256" key="9">
    <source>
        <dbReference type="ARBA" id="ARBA00023136"/>
    </source>
</evidence>
<comment type="pathway">
    <text evidence="2 14">Porphyrin-containing compound metabolism; heme O biosynthesis; heme O from protoheme: step 1/1.</text>
</comment>
<dbReference type="Pfam" id="PF01040">
    <property type="entry name" value="UbiA"/>
    <property type="match status" value="1"/>
</dbReference>
<evidence type="ECO:0000256" key="2">
    <source>
        <dbReference type="ARBA" id="ARBA00004919"/>
    </source>
</evidence>
<evidence type="ECO:0000313" key="15">
    <source>
        <dbReference type="EMBL" id="GAA0903407.1"/>
    </source>
</evidence>
<evidence type="ECO:0000256" key="14">
    <source>
        <dbReference type="HAMAP-Rule" id="MF_00154"/>
    </source>
</evidence>
<dbReference type="NCBIfam" id="TIGR01473">
    <property type="entry name" value="cyoE_ctaB"/>
    <property type="match status" value="1"/>
</dbReference>
<dbReference type="NCBIfam" id="NF003349">
    <property type="entry name" value="PRK04375.1-2"/>
    <property type="match status" value="1"/>
</dbReference>
<proteinExistence type="inferred from homology"/>
<evidence type="ECO:0000256" key="8">
    <source>
        <dbReference type="ARBA" id="ARBA00023133"/>
    </source>
</evidence>
<comment type="similarity">
    <text evidence="14">Belongs to the UbiA prenyltransferase family. Protoheme IX farnesyltransferase subfamily.</text>
</comment>
<feature type="transmembrane region" description="Helical" evidence="14">
    <location>
        <begin position="203"/>
        <end position="227"/>
    </location>
</feature>
<keyword evidence="4 14" id="KW-1003">Cell membrane</keyword>
<dbReference type="Gene3D" id="1.10.357.140">
    <property type="entry name" value="UbiA prenyltransferase"/>
    <property type="match status" value="1"/>
</dbReference>
<keyword evidence="9 14" id="KW-0472">Membrane</keyword>
<organism evidence="15 16">
    <name type="scientific">Pseudonocardia zijingensis</name>
    <dbReference type="NCBI Taxonomy" id="153376"/>
    <lineage>
        <taxon>Bacteria</taxon>
        <taxon>Bacillati</taxon>
        <taxon>Actinomycetota</taxon>
        <taxon>Actinomycetes</taxon>
        <taxon>Pseudonocardiales</taxon>
        <taxon>Pseudonocardiaceae</taxon>
        <taxon>Pseudonocardia</taxon>
    </lineage>
</organism>
<evidence type="ECO:0000256" key="4">
    <source>
        <dbReference type="ARBA" id="ARBA00022475"/>
    </source>
</evidence>
<evidence type="ECO:0000313" key="16">
    <source>
        <dbReference type="Proteomes" id="UP001499967"/>
    </source>
</evidence>
<dbReference type="InterPro" id="IPR000537">
    <property type="entry name" value="UbiA_prenyltransferase"/>
</dbReference>